<feature type="region of interest" description="Disordered" evidence="1">
    <location>
        <begin position="110"/>
        <end position="144"/>
    </location>
</feature>
<accession>A0AAV6US31</accession>
<dbReference type="Proteomes" id="UP000827092">
    <property type="component" value="Unassembled WGS sequence"/>
</dbReference>
<sequence>METPTMGFLNSDCNRGGSRIFVTYPEGSISRHKIPAGNITSNFTIEPVAIKEALSIYLTRITINPSDGKVIFTDCESTLRVLQKGNTNHVQKINTLLFSIEEKRRYVYTSMDPGTRRRQGERRGRLSGQEGEEDHPDYNVIRRKTKALHYSSKKNFPSRA</sequence>
<keyword evidence="3" id="KW-1185">Reference proteome</keyword>
<organism evidence="2 3">
    <name type="scientific">Oedothorax gibbosus</name>
    <dbReference type="NCBI Taxonomy" id="931172"/>
    <lineage>
        <taxon>Eukaryota</taxon>
        <taxon>Metazoa</taxon>
        <taxon>Ecdysozoa</taxon>
        <taxon>Arthropoda</taxon>
        <taxon>Chelicerata</taxon>
        <taxon>Arachnida</taxon>
        <taxon>Araneae</taxon>
        <taxon>Araneomorphae</taxon>
        <taxon>Entelegynae</taxon>
        <taxon>Araneoidea</taxon>
        <taxon>Linyphiidae</taxon>
        <taxon>Erigoninae</taxon>
        <taxon>Oedothorax</taxon>
    </lineage>
</organism>
<reference evidence="2 3" key="1">
    <citation type="journal article" date="2022" name="Nat. Ecol. Evol.">
        <title>A masculinizing supergene underlies an exaggerated male reproductive morph in a spider.</title>
        <authorList>
            <person name="Hendrickx F."/>
            <person name="De Corte Z."/>
            <person name="Sonet G."/>
            <person name="Van Belleghem S.M."/>
            <person name="Kostlbacher S."/>
            <person name="Vangestel C."/>
        </authorList>
    </citation>
    <scope>NUCLEOTIDE SEQUENCE [LARGE SCALE GENOMIC DNA]</scope>
    <source>
        <strain evidence="2">W744_W776</strain>
    </source>
</reference>
<proteinExistence type="predicted"/>
<comment type="caution">
    <text evidence="2">The sequence shown here is derived from an EMBL/GenBank/DDBJ whole genome shotgun (WGS) entry which is preliminary data.</text>
</comment>
<evidence type="ECO:0000313" key="2">
    <source>
        <dbReference type="EMBL" id="KAG8186934.1"/>
    </source>
</evidence>
<gene>
    <name evidence="2" type="ORF">JTE90_000404</name>
</gene>
<evidence type="ECO:0008006" key="4">
    <source>
        <dbReference type="Google" id="ProtNLM"/>
    </source>
</evidence>
<protein>
    <recommendedName>
        <fullName evidence="4">RNase H type-1 domain-containing protein</fullName>
    </recommendedName>
</protein>
<evidence type="ECO:0000313" key="3">
    <source>
        <dbReference type="Proteomes" id="UP000827092"/>
    </source>
</evidence>
<dbReference type="AlphaFoldDB" id="A0AAV6US31"/>
<evidence type="ECO:0000256" key="1">
    <source>
        <dbReference type="SAM" id="MobiDB-lite"/>
    </source>
</evidence>
<dbReference type="EMBL" id="JAFNEN010000284">
    <property type="protein sequence ID" value="KAG8186934.1"/>
    <property type="molecule type" value="Genomic_DNA"/>
</dbReference>
<name>A0AAV6US31_9ARAC</name>